<name>A0A840PN24_9ACTN</name>
<evidence type="ECO:0000313" key="3">
    <source>
        <dbReference type="Proteomes" id="UP000578449"/>
    </source>
</evidence>
<proteinExistence type="predicted"/>
<evidence type="ECO:0000313" key="2">
    <source>
        <dbReference type="EMBL" id="MBB5140442.1"/>
    </source>
</evidence>
<reference evidence="2 3" key="1">
    <citation type="submission" date="2020-08" db="EMBL/GenBank/DDBJ databases">
        <title>Genomic Encyclopedia of Type Strains, Phase IV (KMG-IV): sequencing the most valuable type-strain genomes for metagenomic binning, comparative biology and taxonomic classification.</title>
        <authorList>
            <person name="Goeker M."/>
        </authorList>
    </citation>
    <scope>NUCLEOTIDE SEQUENCE [LARGE SCALE GENOMIC DNA]</scope>
    <source>
        <strain evidence="2 3">DSM 45615</strain>
    </source>
</reference>
<accession>A0A840PN24</accession>
<protein>
    <submittedName>
        <fullName evidence="2">Uncharacterized protein</fullName>
    </submittedName>
</protein>
<dbReference type="RefSeq" id="WP_185057229.1">
    <property type="nucleotide sequence ID" value="NZ_BAABIX010000070.1"/>
</dbReference>
<feature type="compositionally biased region" description="Low complexity" evidence="1">
    <location>
        <begin position="23"/>
        <end position="32"/>
    </location>
</feature>
<dbReference type="Proteomes" id="UP000578449">
    <property type="component" value="Unassembled WGS sequence"/>
</dbReference>
<dbReference type="AlphaFoldDB" id="A0A840PN24"/>
<keyword evidence="3" id="KW-1185">Reference proteome</keyword>
<feature type="region of interest" description="Disordered" evidence="1">
    <location>
        <begin position="1"/>
        <end position="49"/>
    </location>
</feature>
<sequence>MSTFTSLRGATTHHYGRPRPDGARPAPRSSSRATDDRSHGWGHNSQWSTDFRRDHLADGRLHYNVEAALRPDDREEEDLDPASMIELVRHRCSTVVDHGGDLYPYRHHHVEPAPACCPRLPSDSGR</sequence>
<organism evidence="2 3">
    <name type="scientific">Thermocatellispora tengchongensis</name>
    <dbReference type="NCBI Taxonomy" id="1073253"/>
    <lineage>
        <taxon>Bacteria</taxon>
        <taxon>Bacillati</taxon>
        <taxon>Actinomycetota</taxon>
        <taxon>Actinomycetes</taxon>
        <taxon>Streptosporangiales</taxon>
        <taxon>Streptosporangiaceae</taxon>
        <taxon>Thermocatellispora</taxon>
    </lineage>
</organism>
<comment type="caution">
    <text evidence="2">The sequence shown here is derived from an EMBL/GenBank/DDBJ whole genome shotgun (WGS) entry which is preliminary data.</text>
</comment>
<dbReference type="EMBL" id="JACHGN010000043">
    <property type="protein sequence ID" value="MBB5140442.1"/>
    <property type="molecule type" value="Genomic_DNA"/>
</dbReference>
<evidence type="ECO:0000256" key="1">
    <source>
        <dbReference type="SAM" id="MobiDB-lite"/>
    </source>
</evidence>
<gene>
    <name evidence="2" type="ORF">HNP84_010209</name>
</gene>